<dbReference type="AlphaFoldDB" id="A0A197KJM3"/>
<dbReference type="Gene3D" id="3.80.10.10">
    <property type="entry name" value="Ribonuclease Inhibitor"/>
    <property type="match status" value="1"/>
</dbReference>
<proteinExistence type="predicted"/>
<evidence type="ECO:0000313" key="2">
    <source>
        <dbReference type="EMBL" id="OAQ36771.1"/>
    </source>
</evidence>
<evidence type="ECO:0000313" key="3">
    <source>
        <dbReference type="Proteomes" id="UP000078512"/>
    </source>
</evidence>
<gene>
    <name evidence="2" type="ORF">K457DRAFT_120090</name>
</gene>
<sequence>MPTPTLPTEIILAIVQRLDKPTTLASLRVCREWSIAIAPFVWTTITKSDWHHPNFPIKRSTSNREDQALHPCFQHLQSFEWHSNMYLVRSKGSPNLRRQILPSQIISFLTMAPNLTSLTLCTDLSDFPPSTIGTIRSLKSLNRLDLSLYSGYKWIDIETIFPLLARLEELCLKGTFYYHEKNTRDPLPGGEFWKIKSLTVEPMDVHLARHCPELPHLDILPSSVSMKGRKGALWRRVSDMLQAPTSLVCLKLHSASRGIRSLKGLEYKELSLKPRKGAEVIRLYRWDQDIDIWYQAEVLDVV</sequence>
<accession>A0A197KJM3</accession>
<dbReference type="InterPro" id="IPR036047">
    <property type="entry name" value="F-box-like_dom_sf"/>
</dbReference>
<dbReference type="InterPro" id="IPR001810">
    <property type="entry name" value="F-box_dom"/>
</dbReference>
<feature type="domain" description="F-box" evidence="1">
    <location>
        <begin position="1"/>
        <end position="45"/>
    </location>
</feature>
<keyword evidence="3" id="KW-1185">Reference proteome</keyword>
<dbReference type="Pfam" id="PF12937">
    <property type="entry name" value="F-box-like"/>
    <property type="match status" value="1"/>
</dbReference>
<dbReference type="PROSITE" id="PS50181">
    <property type="entry name" value="FBOX"/>
    <property type="match status" value="1"/>
</dbReference>
<protein>
    <recommendedName>
        <fullName evidence="1">F-box domain-containing protein</fullName>
    </recommendedName>
</protein>
<name>A0A197KJM3_9FUNG</name>
<dbReference type="SUPFAM" id="SSF52047">
    <property type="entry name" value="RNI-like"/>
    <property type="match status" value="1"/>
</dbReference>
<organism evidence="2 3">
    <name type="scientific">Linnemannia elongata AG-77</name>
    <dbReference type="NCBI Taxonomy" id="1314771"/>
    <lineage>
        <taxon>Eukaryota</taxon>
        <taxon>Fungi</taxon>
        <taxon>Fungi incertae sedis</taxon>
        <taxon>Mucoromycota</taxon>
        <taxon>Mortierellomycotina</taxon>
        <taxon>Mortierellomycetes</taxon>
        <taxon>Mortierellales</taxon>
        <taxon>Mortierellaceae</taxon>
        <taxon>Linnemannia</taxon>
    </lineage>
</organism>
<evidence type="ECO:0000259" key="1">
    <source>
        <dbReference type="PROSITE" id="PS50181"/>
    </source>
</evidence>
<dbReference type="EMBL" id="KV442011">
    <property type="protein sequence ID" value="OAQ36771.1"/>
    <property type="molecule type" value="Genomic_DNA"/>
</dbReference>
<dbReference type="InterPro" id="IPR032675">
    <property type="entry name" value="LRR_dom_sf"/>
</dbReference>
<dbReference type="OrthoDB" id="2346137at2759"/>
<reference evidence="2 3" key="1">
    <citation type="submission" date="2016-05" db="EMBL/GenBank/DDBJ databases">
        <title>Genome sequencing reveals origins of a unique bacterial endosymbiosis in the earliest lineages of terrestrial Fungi.</title>
        <authorList>
            <consortium name="DOE Joint Genome Institute"/>
            <person name="Uehling J."/>
            <person name="Gryganskyi A."/>
            <person name="Hameed K."/>
            <person name="Tschaplinski T."/>
            <person name="Misztal P."/>
            <person name="Wu S."/>
            <person name="Desiro A."/>
            <person name="Vande Pol N."/>
            <person name="Du Z.-Y."/>
            <person name="Zienkiewicz A."/>
            <person name="Zienkiewicz K."/>
            <person name="Morin E."/>
            <person name="Tisserant E."/>
            <person name="Splivallo R."/>
            <person name="Hainaut M."/>
            <person name="Henrissat B."/>
            <person name="Ohm R."/>
            <person name="Kuo A."/>
            <person name="Yan J."/>
            <person name="Lipzen A."/>
            <person name="Nolan M."/>
            <person name="Labutti K."/>
            <person name="Barry K."/>
            <person name="Goldstein A."/>
            <person name="Labbe J."/>
            <person name="Schadt C."/>
            <person name="Tuskan G."/>
            <person name="Grigoriev I."/>
            <person name="Martin F."/>
            <person name="Vilgalys R."/>
            <person name="Bonito G."/>
        </authorList>
    </citation>
    <scope>NUCLEOTIDE SEQUENCE [LARGE SCALE GENOMIC DNA]</scope>
    <source>
        <strain evidence="2 3">AG-77</strain>
    </source>
</reference>
<dbReference type="Proteomes" id="UP000078512">
    <property type="component" value="Unassembled WGS sequence"/>
</dbReference>
<dbReference type="SUPFAM" id="SSF81383">
    <property type="entry name" value="F-box domain"/>
    <property type="match status" value="1"/>
</dbReference>